<dbReference type="SUPFAM" id="SSF57850">
    <property type="entry name" value="RING/U-box"/>
    <property type="match status" value="1"/>
</dbReference>
<evidence type="ECO:0000256" key="1">
    <source>
        <dbReference type="ARBA" id="ARBA00022723"/>
    </source>
</evidence>
<protein>
    <recommendedName>
        <fullName evidence="5">RING-type domain-containing protein</fullName>
    </recommendedName>
</protein>
<dbReference type="EMBL" id="LVVM01003541">
    <property type="protein sequence ID" value="OJA14684.1"/>
    <property type="molecule type" value="Genomic_DNA"/>
</dbReference>
<dbReference type="AlphaFoldDB" id="A0A1J8QSM1"/>
<keyword evidence="1" id="KW-0479">Metal-binding</keyword>
<evidence type="ECO:0000256" key="3">
    <source>
        <dbReference type="ARBA" id="ARBA00022833"/>
    </source>
</evidence>
<dbReference type="PROSITE" id="PS50089">
    <property type="entry name" value="ZF_RING_2"/>
    <property type="match status" value="1"/>
</dbReference>
<dbReference type="Pfam" id="PF05032">
    <property type="entry name" value="Spo12"/>
    <property type="match status" value="1"/>
</dbReference>
<evidence type="ECO:0000259" key="5">
    <source>
        <dbReference type="PROSITE" id="PS50089"/>
    </source>
</evidence>
<keyword evidence="7" id="KW-1185">Reference proteome</keyword>
<keyword evidence="3" id="KW-0862">Zinc</keyword>
<evidence type="ECO:0000313" key="7">
    <source>
        <dbReference type="Proteomes" id="UP000183567"/>
    </source>
</evidence>
<dbReference type="Pfam" id="PF00097">
    <property type="entry name" value="zf-C3HC4"/>
    <property type="match status" value="1"/>
</dbReference>
<sequence length="315" mass="34130">MSTTSTPTDSPVSAPIQPMHNPSQAAHIVVPQAPLGNVANGANNSIPGMGMKALLAKKMAKSNNPKFVSPTDNLMTPVTQKLNAAKQKHFTKGAKPMGALFSTKESLPEEQENHSGTVTKASMEPILVAGSPRFLELVAARHPSRPRVQELVTHLPKITETELKDMGHSESICPICFNTFLAIIAEEEMALVMDSPAHPVEELGVTRLHATCGHLFCRRDIVKWIQDGRDSCPTCRRPYITADEQHDTEQPPVDDLDDSSFPWIIERSMVRQGIETVITESGNADLLPVLVVPSAAMGSNPSAHRAAAEFSGMYS</sequence>
<name>A0A1J8QSM1_9AGAM</name>
<dbReference type="InterPro" id="IPR007727">
    <property type="entry name" value="Spo12"/>
</dbReference>
<gene>
    <name evidence="6" type="ORF">AZE42_02410</name>
</gene>
<dbReference type="STRING" id="180088.A0A1J8QSM1"/>
<proteinExistence type="predicted"/>
<evidence type="ECO:0000256" key="2">
    <source>
        <dbReference type="ARBA" id="ARBA00022771"/>
    </source>
</evidence>
<dbReference type="Proteomes" id="UP000183567">
    <property type="component" value="Unassembled WGS sequence"/>
</dbReference>
<reference evidence="6 7" key="1">
    <citation type="submission" date="2016-03" db="EMBL/GenBank/DDBJ databases">
        <title>Comparative genomics of the ectomycorrhizal sister species Rhizopogon vinicolor and Rhizopogon vesiculosus (Basidiomycota: Boletales) reveals a divergence of the mating type B locus.</title>
        <authorList>
            <person name="Mujic A.B."/>
            <person name="Kuo A."/>
            <person name="Tritt A."/>
            <person name="Lipzen A."/>
            <person name="Chen C."/>
            <person name="Johnson J."/>
            <person name="Sharma A."/>
            <person name="Barry K."/>
            <person name="Grigoriev I.V."/>
            <person name="Spatafora J.W."/>
        </authorList>
    </citation>
    <scope>NUCLEOTIDE SEQUENCE [LARGE SCALE GENOMIC DNA]</scope>
    <source>
        <strain evidence="6 7">AM-OR11-056</strain>
    </source>
</reference>
<dbReference type="InterPro" id="IPR018957">
    <property type="entry name" value="Znf_C3HC4_RING-type"/>
</dbReference>
<evidence type="ECO:0000313" key="6">
    <source>
        <dbReference type="EMBL" id="OJA14684.1"/>
    </source>
</evidence>
<dbReference type="GO" id="GO:0008270">
    <property type="term" value="F:zinc ion binding"/>
    <property type="evidence" value="ECO:0007669"/>
    <property type="project" value="UniProtKB-KW"/>
</dbReference>
<dbReference type="Gene3D" id="3.30.40.10">
    <property type="entry name" value="Zinc/RING finger domain, C3HC4 (zinc finger)"/>
    <property type="match status" value="1"/>
</dbReference>
<accession>A0A1J8QSM1</accession>
<dbReference type="InterPro" id="IPR013083">
    <property type="entry name" value="Znf_RING/FYVE/PHD"/>
</dbReference>
<dbReference type="OrthoDB" id="8062037at2759"/>
<comment type="caution">
    <text evidence="6">The sequence shown here is derived from an EMBL/GenBank/DDBJ whole genome shotgun (WGS) entry which is preliminary data.</text>
</comment>
<organism evidence="6 7">
    <name type="scientific">Rhizopogon vesiculosus</name>
    <dbReference type="NCBI Taxonomy" id="180088"/>
    <lineage>
        <taxon>Eukaryota</taxon>
        <taxon>Fungi</taxon>
        <taxon>Dikarya</taxon>
        <taxon>Basidiomycota</taxon>
        <taxon>Agaricomycotina</taxon>
        <taxon>Agaricomycetes</taxon>
        <taxon>Agaricomycetidae</taxon>
        <taxon>Boletales</taxon>
        <taxon>Suillineae</taxon>
        <taxon>Rhizopogonaceae</taxon>
        <taxon>Rhizopogon</taxon>
    </lineage>
</organism>
<feature type="domain" description="RING-type" evidence="5">
    <location>
        <begin position="173"/>
        <end position="236"/>
    </location>
</feature>
<dbReference type="InterPro" id="IPR001841">
    <property type="entry name" value="Znf_RING"/>
</dbReference>
<evidence type="ECO:0000256" key="4">
    <source>
        <dbReference type="PROSITE-ProRule" id="PRU00175"/>
    </source>
</evidence>
<keyword evidence="2 4" id="KW-0863">Zinc-finger</keyword>